<dbReference type="EMBL" id="JAVIJP010000054">
    <property type="protein sequence ID" value="KAL3623801.1"/>
    <property type="molecule type" value="Genomic_DNA"/>
</dbReference>
<comment type="function">
    <text evidence="4">Dirigent proteins impart stereoselectivity on the phenoxy radical-coupling reaction, yielding optically active lignans from two molecules of coniferyl alcohol in the biosynthesis of lignans, flavonolignans, and alkaloids and thus plays a central role in plant secondary metabolism.</text>
</comment>
<keyword evidence="7" id="KW-1185">Reference proteome</keyword>
<dbReference type="InterPro" id="IPR044859">
    <property type="entry name" value="Allene_oxi_cyc_Dirigent"/>
</dbReference>
<dbReference type="Gene3D" id="2.40.480.10">
    <property type="entry name" value="Allene oxide cyclase-like"/>
    <property type="match status" value="1"/>
</dbReference>
<organism evidence="6 7">
    <name type="scientific">Castilleja foliolosa</name>
    <dbReference type="NCBI Taxonomy" id="1961234"/>
    <lineage>
        <taxon>Eukaryota</taxon>
        <taxon>Viridiplantae</taxon>
        <taxon>Streptophyta</taxon>
        <taxon>Embryophyta</taxon>
        <taxon>Tracheophyta</taxon>
        <taxon>Spermatophyta</taxon>
        <taxon>Magnoliopsida</taxon>
        <taxon>eudicotyledons</taxon>
        <taxon>Gunneridae</taxon>
        <taxon>Pentapetalae</taxon>
        <taxon>asterids</taxon>
        <taxon>lamiids</taxon>
        <taxon>Lamiales</taxon>
        <taxon>Orobanchaceae</taxon>
        <taxon>Pedicularideae</taxon>
        <taxon>Castillejinae</taxon>
        <taxon>Castilleja</taxon>
    </lineage>
</organism>
<dbReference type="Proteomes" id="UP001632038">
    <property type="component" value="Unassembled WGS sequence"/>
</dbReference>
<comment type="similarity">
    <text evidence="1 4">Belongs to the plant dirigent protein family.</text>
</comment>
<protein>
    <recommendedName>
        <fullName evidence="4">Dirigent protein</fullName>
    </recommendedName>
</protein>
<keyword evidence="4" id="KW-0052">Apoplast</keyword>
<comment type="subcellular location">
    <subcellularLocation>
        <location evidence="4">Secreted</location>
        <location evidence="4">Extracellular space</location>
        <location evidence="4">Apoplast</location>
    </subcellularLocation>
</comment>
<keyword evidence="5" id="KW-0812">Transmembrane</keyword>
<dbReference type="AlphaFoldDB" id="A0ABD3C3R7"/>
<evidence type="ECO:0000256" key="1">
    <source>
        <dbReference type="ARBA" id="ARBA00010746"/>
    </source>
</evidence>
<keyword evidence="5" id="KW-0472">Membrane</keyword>
<dbReference type="InterPro" id="IPR004265">
    <property type="entry name" value="Dirigent"/>
</dbReference>
<evidence type="ECO:0000313" key="6">
    <source>
        <dbReference type="EMBL" id="KAL3623801.1"/>
    </source>
</evidence>
<evidence type="ECO:0000256" key="3">
    <source>
        <dbReference type="ARBA" id="ARBA00022525"/>
    </source>
</evidence>
<evidence type="ECO:0000256" key="5">
    <source>
        <dbReference type="SAM" id="Phobius"/>
    </source>
</evidence>
<dbReference type="Pfam" id="PF03018">
    <property type="entry name" value="Dirigent"/>
    <property type="match status" value="1"/>
</dbReference>
<dbReference type="GO" id="GO:0048046">
    <property type="term" value="C:apoplast"/>
    <property type="evidence" value="ECO:0007669"/>
    <property type="project" value="UniProtKB-SubCell"/>
</dbReference>
<feature type="transmembrane region" description="Helical" evidence="5">
    <location>
        <begin position="6"/>
        <end position="24"/>
    </location>
</feature>
<dbReference type="PANTHER" id="PTHR21495">
    <property type="entry name" value="NUCLEOPORIN-RELATED"/>
    <property type="match status" value="1"/>
</dbReference>
<evidence type="ECO:0000313" key="7">
    <source>
        <dbReference type="Proteomes" id="UP001632038"/>
    </source>
</evidence>
<gene>
    <name evidence="6" type="ORF">CASFOL_032617</name>
</gene>
<proteinExistence type="inferred from homology"/>
<sequence>MATITNIFTILLLIISSSYIPLTIPHQFSKKDFGPRQKMTNLHFYFYDKPSSPNPTAKVIVNGTAPTFFGTVVMIDDALLAGPHPNSKIIGRAQGFYASADQTIEPALLMVVNYVFTYGKYNGSSLSVLGRNPVLHTVREMPILGGTGAFRFARGFALASTKWGNKLGDAIVEYNVTILHFENYN</sequence>
<keyword evidence="3 4" id="KW-0964">Secreted</keyword>
<comment type="subunit">
    <text evidence="2 4">Homodimer.</text>
</comment>
<accession>A0ABD3C3R7</accession>
<evidence type="ECO:0000256" key="2">
    <source>
        <dbReference type="ARBA" id="ARBA00011738"/>
    </source>
</evidence>
<evidence type="ECO:0000256" key="4">
    <source>
        <dbReference type="RuleBase" id="RU363099"/>
    </source>
</evidence>
<reference evidence="7" key="1">
    <citation type="journal article" date="2024" name="IScience">
        <title>Strigolactones Initiate the Formation of Haustorium-like Structures in Castilleja.</title>
        <authorList>
            <person name="Buerger M."/>
            <person name="Peterson D."/>
            <person name="Chory J."/>
        </authorList>
    </citation>
    <scope>NUCLEOTIDE SEQUENCE [LARGE SCALE GENOMIC DNA]</scope>
</reference>
<comment type="caution">
    <text evidence="6">The sequence shown here is derived from an EMBL/GenBank/DDBJ whole genome shotgun (WGS) entry which is preliminary data.</text>
</comment>
<name>A0ABD3C3R7_9LAMI</name>
<dbReference type="GO" id="GO:0009699">
    <property type="term" value="P:phenylpropanoid biosynthetic process"/>
    <property type="evidence" value="ECO:0007669"/>
    <property type="project" value="UniProtKB-ARBA"/>
</dbReference>
<keyword evidence="5" id="KW-1133">Transmembrane helix</keyword>